<sequence length="749" mass="78936">MFATLRCLDQHDPTLVIWALMVCLASMGVGVHAHHRAATAARSARGAWIVLTAVVLGSGVWATHFIAMLGFQPGLGLSFDAPLTALSFAAALGGLAFGSCVAIQAAGRRQRVLGGAICGAGIAAMHFVGVSAMRLPALLIWRPDLVAAAVLLAVGLSALAFRDLTRESGLKERLVSVLLLAAAVCGLHFVGMGAVTLLPIAGNEEIGRFTRDELAQLVIAMVTMIVLAGGGMLFTHRLAQMSAFGTLRSALNRAPIGLGYFDRHSQLRVWNATLADFARPYGMTLAQGMTLAEIAERTASDRASRDAAQAVIEAVGGGEWVSPDIFTSPDGRFQSVKMAPADDGGYLLIITDITEHVAVTEREVEARRLAESASRAKSEFLANMSHEIRTPLNGILGMTQVMAREALAPDQRERLEIIGASGATLLEILNDVLDLSKIEAGRMELDEAPFDLEATVRLAVAPYAPLAAEKDLSLSLTVDEAAAGLWLGDAARLRQILGNLVVNAVKFTDLGGVKIAVERRETGLRFTVVDTGEGVSEEDSERIFKAFTQADASSTRRHGGTGLGLTISRTLAERMGGTIWLDSWLGAGATFGVDLPLVPVIEDGAAADAEAPPAPSPPRSALRILAAEDNPVNQAVLKALLAPFDIDLRLVDDGEQAVAAYQADPAVDLILMDIQMPVLNGLAAAEAIRRFEAEQGLEAAPIIAVTANAMPHQVETYLTAGMTGFVAKPLKLGDLLAAIEMATPRADAA</sequence>
<dbReference type="InterPro" id="IPR004358">
    <property type="entry name" value="Sig_transdc_His_kin-like_C"/>
</dbReference>
<gene>
    <name evidence="10" type="ORF">I4Q42_15110</name>
</gene>
<dbReference type="InterPro" id="IPR003661">
    <property type="entry name" value="HisK_dim/P_dom"/>
</dbReference>
<keyword evidence="11" id="KW-1185">Reference proteome</keyword>
<organism evidence="10 11">
    <name type="scientific">Caulobacter hibisci</name>
    <dbReference type="NCBI Taxonomy" id="2035993"/>
    <lineage>
        <taxon>Bacteria</taxon>
        <taxon>Pseudomonadati</taxon>
        <taxon>Pseudomonadota</taxon>
        <taxon>Alphaproteobacteria</taxon>
        <taxon>Caulobacterales</taxon>
        <taxon>Caulobacteraceae</taxon>
        <taxon>Caulobacter</taxon>
    </lineage>
</organism>
<dbReference type="Gene3D" id="3.30.565.10">
    <property type="entry name" value="Histidine kinase-like ATPase, C-terminal domain"/>
    <property type="match status" value="1"/>
</dbReference>
<feature type="transmembrane region" description="Helical" evidence="6">
    <location>
        <begin position="46"/>
        <end position="71"/>
    </location>
</feature>
<protein>
    <recommendedName>
        <fullName evidence="2">histidine kinase</fullName>
        <ecNumber evidence="2">2.7.13.3</ecNumber>
    </recommendedName>
</protein>
<name>A0ABS0SZM6_9CAUL</name>
<dbReference type="Proteomes" id="UP000639859">
    <property type="component" value="Unassembled WGS sequence"/>
</dbReference>
<keyword evidence="6" id="KW-0812">Transmembrane</keyword>
<dbReference type="InterPro" id="IPR005330">
    <property type="entry name" value="MHYT_dom"/>
</dbReference>
<feature type="domain" description="Response regulatory" evidence="8">
    <location>
        <begin position="623"/>
        <end position="743"/>
    </location>
</feature>
<dbReference type="InterPro" id="IPR036097">
    <property type="entry name" value="HisK_dim/P_sf"/>
</dbReference>
<dbReference type="EMBL" id="JADWOX010000010">
    <property type="protein sequence ID" value="MBI1684999.1"/>
    <property type="molecule type" value="Genomic_DNA"/>
</dbReference>
<dbReference type="SUPFAM" id="SSF52172">
    <property type="entry name" value="CheY-like"/>
    <property type="match status" value="1"/>
</dbReference>
<dbReference type="Pfam" id="PF02518">
    <property type="entry name" value="HATPase_c"/>
    <property type="match status" value="1"/>
</dbReference>
<dbReference type="CDD" id="cd00082">
    <property type="entry name" value="HisKA"/>
    <property type="match status" value="1"/>
</dbReference>
<dbReference type="Gene3D" id="1.10.287.130">
    <property type="match status" value="1"/>
</dbReference>
<comment type="caution">
    <text evidence="10">The sequence shown here is derived from an EMBL/GenBank/DDBJ whole genome shotgun (WGS) entry which is preliminary data.</text>
</comment>
<accession>A0ABS0SZM6</accession>
<evidence type="ECO:0000313" key="10">
    <source>
        <dbReference type="EMBL" id="MBI1684999.1"/>
    </source>
</evidence>
<feature type="transmembrane region" description="Helical" evidence="6">
    <location>
        <begin position="83"/>
        <end position="105"/>
    </location>
</feature>
<feature type="transmembrane region" description="Helical" evidence="6">
    <location>
        <begin position="15"/>
        <end position="34"/>
    </location>
</feature>
<dbReference type="Gene3D" id="3.40.50.2300">
    <property type="match status" value="1"/>
</dbReference>
<dbReference type="PROSITE" id="PS50110">
    <property type="entry name" value="RESPONSE_REGULATORY"/>
    <property type="match status" value="1"/>
</dbReference>
<evidence type="ECO:0000256" key="4">
    <source>
        <dbReference type="ARBA" id="ARBA00023012"/>
    </source>
</evidence>
<dbReference type="SUPFAM" id="SSF47384">
    <property type="entry name" value="Homodimeric domain of signal transducing histidine kinase"/>
    <property type="match status" value="1"/>
</dbReference>
<keyword evidence="6" id="KW-0472">Membrane</keyword>
<feature type="domain" description="Histidine kinase" evidence="7">
    <location>
        <begin position="383"/>
        <end position="599"/>
    </location>
</feature>
<dbReference type="PANTHER" id="PTHR45339:SF1">
    <property type="entry name" value="HYBRID SIGNAL TRANSDUCTION HISTIDINE KINASE J"/>
    <property type="match status" value="1"/>
</dbReference>
<dbReference type="PROSITE" id="PS50924">
    <property type="entry name" value="MHYT"/>
    <property type="match status" value="1"/>
</dbReference>
<dbReference type="CDD" id="cd16922">
    <property type="entry name" value="HATPase_EvgS-ArcB-TorS-like"/>
    <property type="match status" value="1"/>
</dbReference>
<evidence type="ECO:0000259" key="8">
    <source>
        <dbReference type="PROSITE" id="PS50110"/>
    </source>
</evidence>
<evidence type="ECO:0000256" key="3">
    <source>
        <dbReference type="ARBA" id="ARBA00022553"/>
    </source>
</evidence>
<dbReference type="SMART" id="SM00388">
    <property type="entry name" value="HisKA"/>
    <property type="match status" value="1"/>
</dbReference>
<evidence type="ECO:0000256" key="5">
    <source>
        <dbReference type="PROSITE-ProRule" id="PRU00169"/>
    </source>
</evidence>
<dbReference type="SMART" id="SM00448">
    <property type="entry name" value="REC"/>
    <property type="match status" value="1"/>
</dbReference>
<dbReference type="PRINTS" id="PR00344">
    <property type="entry name" value="BCTRLSENSOR"/>
</dbReference>
<proteinExistence type="predicted"/>
<evidence type="ECO:0000256" key="6">
    <source>
        <dbReference type="PROSITE-ProRule" id="PRU00244"/>
    </source>
</evidence>
<dbReference type="InterPro" id="IPR011006">
    <property type="entry name" value="CheY-like_superfamily"/>
</dbReference>
<dbReference type="CDD" id="cd17546">
    <property type="entry name" value="REC_hyHK_CKI1_RcsC-like"/>
    <property type="match status" value="1"/>
</dbReference>
<dbReference type="Pfam" id="PF00072">
    <property type="entry name" value="Response_reg"/>
    <property type="match status" value="1"/>
</dbReference>
<dbReference type="Gene3D" id="3.30.450.20">
    <property type="entry name" value="PAS domain"/>
    <property type="match status" value="1"/>
</dbReference>
<feature type="transmembrane region" description="Helical" evidence="6">
    <location>
        <begin position="214"/>
        <end position="234"/>
    </location>
</feature>
<feature type="transmembrane region" description="Helical" evidence="6">
    <location>
        <begin position="112"/>
        <end position="133"/>
    </location>
</feature>
<dbReference type="InterPro" id="IPR036890">
    <property type="entry name" value="HATPase_C_sf"/>
</dbReference>
<evidence type="ECO:0000259" key="7">
    <source>
        <dbReference type="PROSITE" id="PS50109"/>
    </source>
</evidence>
<dbReference type="SMART" id="SM00387">
    <property type="entry name" value="HATPase_c"/>
    <property type="match status" value="1"/>
</dbReference>
<dbReference type="Pfam" id="PF03707">
    <property type="entry name" value="MHYT"/>
    <property type="match status" value="2"/>
</dbReference>
<feature type="modified residue" description="4-aspartylphosphate" evidence="5">
    <location>
        <position position="673"/>
    </location>
</feature>
<evidence type="ECO:0000259" key="9">
    <source>
        <dbReference type="PROSITE" id="PS50924"/>
    </source>
</evidence>
<dbReference type="Pfam" id="PF12860">
    <property type="entry name" value="PAS_7"/>
    <property type="match status" value="1"/>
</dbReference>
<evidence type="ECO:0000256" key="1">
    <source>
        <dbReference type="ARBA" id="ARBA00000085"/>
    </source>
</evidence>
<dbReference type="InterPro" id="IPR005467">
    <property type="entry name" value="His_kinase_dom"/>
</dbReference>
<dbReference type="InterPro" id="IPR001789">
    <property type="entry name" value="Sig_transdc_resp-reg_receiver"/>
</dbReference>
<dbReference type="InterPro" id="IPR003594">
    <property type="entry name" value="HATPase_dom"/>
</dbReference>
<keyword evidence="3 5" id="KW-0597">Phosphoprotein</keyword>
<reference evidence="10 11" key="1">
    <citation type="submission" date="2020-11" db="EMBL/GenBank/DDBJ databases">
        <title>genome sequence of strain KACC 18849.</title>
        <authorList>
            <person name="Gao J."/>
            <person name="Zhang X."/>
        </authorList>
    </citation>
    <scope>NUCLEOTIDE SEQUENCE [LARGE SCALE GENOMIC DNA]</scope>
    <source>
        <strain evidence="10 11">KACC 18849</strain>
    </source>
</reference>
<evidence type="ECO:0000313" key="11">
    <source>
        <dbReference type="Proteomes" id="UP000639859"/>
    </source>
</evidence>
<feature type="domain" description="MHYT" evidence="9">
    <location>
        <begin position="11"/>
        <end position="198"/>
    </location>
</feature>
<feature type="transmembrane region" description="Helical" evidence="6">
    <location>
        <begin position="145"/>
        <end position="162"/>
    </location>
</feature>
<dbReference type="Pfam" id="PF00512">
    <property type="entry name" value="HisKA"/>
    <property type="match status" value="1"/>
</dbReference>
<evidence type="ECO:0000256" key="2">
    <source>
        <dbReference type="ARBA" id="ARBA00012438"/>
    </source>
</evidence>
<feature type="transmembrane region" description="Helical" evidence="6">
    <location>
        <begin position="174"/>
        <end position="202"/>
    </location>
</feature>
<dbReference type="EC" id="2.7.13.3" evidence="2"/>
<dbReference type="SUPFAM" id="SSF55874">
    <property type="entry name" value="ATPase domain of HSP90 chaperone/DNA topoisomerase II/histidine kinase"/>
    <property type="match status" value="1"/>
</dbReference>
<dbReference type="PROSITE" id="PS50109">
    <property type="entry name" value="HIS_KIN"/>
    <property type="match status" value="1"/>
</dbReference>
<keyword evidence="4" id="KW-0902">Two-component regulatory system</keyword>
<dbReference type="RefSeq" id="WP_198576912.1">
    <property type="nucleotide sequence ID" value="NZ_JADWOX010000010.1"/>
</dbReference>
<dbReference type="PANTHER" id="PTHR45339">
    <property type="entry name" value="HYBRID SIGNAL TRANSDUCTION HISTIDINE KINASE J"/>
    <property type="match status" value="1"/>
</dbReference>
<comment type="catalytic activity">
    <reaction evidence="1">
        <text>ATP + protein L-histidine = ADP + protein N-phospho-L-histidine.</text>
        <dbReference type="EC" id="2.7.13.3"/>
    </reaction>
</comment>
<keyword evidence="6" id="KW-1133">Transmembrane helix</keyword>